<dbReference type="EMBL" id="CP144089">
    <property type="protein sequence ID" value="WWD03283.1"/>
    <property type="molecule type" value="Genomic_DNA"/>
</dbReference>
<feature type="region of interest" description="Disordered" evidence="1">
    <location>
        <begin position="239"/>
        <end position="260"/>
    </location>
</feature>
<evidence type="ECO:0000313" key="3">
    <source>
        <dbReference type="Proteomes" id="UP001358614"/>
    </source>
</evidence>
<gene>
    <name evidence="2" type="ORF">V865_001334</name>
</gene>
<accession>A0AAX4KBL5</accession>
<dbReference type="RefSeq" id="XP_066081250.1">
    <property type="nucleotide sequence ID" value="XM_066225153.1"/>
</dbReference>
<proteinExistence type="predicted"/>
<feature type="region of interest" description="Disordered" evidence="1">
    <location>
        <begin position="34"/>
        <end position="58"/>
    </location>
</feature>
<evidence type="ECO:0000256" key="1">
    <source>
        <dbReference type="SAM" id="MobiDB-lite"/>
    </source>
</evidence>
<sequence>MSSSQLTIQQFTYDPHTDLIQSINGHSELSSVVIHDGSPRSESGKSNESLENHHHHRDPVLGHGFKYVEIELDTYFQRYSQPPLKKSNHGTYRIYSTARYYPDSETLERFSITASPTSEGDMKIVNTMSEDLNKGLDKDLNWFRDVINDHHIEPYLQTERTLFNTIILKDENKTKNGKRNMVDLHQVTPEEFKEITGIELPNKSPELSPYSSDSELDIEGLIPEEEEESICDISQLLNEGQQDQTKPSTTSQRTKKQKHVKRLSKRLKYVWNTKLNCFNKLDEDWEEGEYGMVPTHSELLFN</sequence>
<name>A0AAX4KBL5_9TREE</name>
<dbReference type="GeneID" id="91100138"/>
<reference evidence="2 3" key="1">
    <citation type="submission" date="2024-01" db="EMBL/GenBank/DDBJ databases">
        <title>Comparative genomics of Cryptococcus and Kwoniella reveals pathogenesis evolution and contrasting modes of karyotype evolution via chromosome fusion or intercentromeric recombination.</title>
        <authorList>
            <person name="Coelho M.A."/>
            <person name="David-Palma M."/>
            <person name="Shea T."/>
            <person name="Bowers K."/>
            <person name="McGinley-Smith S."/>
            <person name="Mohammad A.W."/>
            <person name="Gnirke A."/>
            <person name="Yurkov A.M."/>
            <person name="Nowrousian M."/>
            <person name="Sun S."/>
            <person name="Cuomo C.A."/>
            <person name="Heitman J."/>
        </authorList>
    </citation>
    <scope>NUCLEOTIDE SEQUENCE [LARGE SCALE GENOMIC DNA]</scope>
    <source>
        <strain evidence="2 3">PYCC6329</strain>
    </source>
</reference>
<feature type="compositionally biased region" description="Polar residues" evidence="1">
    <location>
        <begin position="239"/>
        <end position="252"/>
    </location>
</feature>
<dbReference type="Proteomes" id="UP001358614">
    <property type="component" value="Chromosome 1"/>
</dbReference>
<dbReference type="KEGG" id="ker:91100138"/>
<dbReference type="AlphaFoldDB" id="A0AAX4KBL5"/>
<protein>
    <submittedName>
        <fullName evidence="2">Uncharacterized protein</fullName>
    </submittedName>
</protein>
<evidence type="ECO:0000313" key="2">
    <source>
        <dbReference type="EMBL" id="WWD03283.1"/>
    </source>
</evidence>
<feature type="compositionally biased region" description="Basic and acidic residues" evidence="1">
    <location>
        <begin position="37"/>
        <end position="52"/>
    </location>
</feature>
<organism evidence="2 3">
    <name type="scientific">Kwoniella europaea PYCC6329</name>
    <dbReference type="NCBI Taxonomy" id="1423913"/>
    <lineage>
        <taxon>Eukaryota</taxon>
        <taxon>Fungi</taxon>
        <taxon>Dikarya</taxon>
        <taxon>Basidiomycota</taxon>
        <taxon>Agaricomycotina</taxon>
        <taxon>Tremellomycetes</taxon>
        <taxon>Tremellales</taxon>
        <taxon>Cryptococcaceae</taxon>
        <taxon>Kwoniella</taxon>
    </lineage>
</organism>
<keyword evidence="3" id="KW-1185">Reference proteome</keyword>